<dbReference type="EMBL" id="BMEQ01000001">
    <property type="protein sequence ID" value="GGG44547.1"/>
    <property type="molecule type" value="Genomic_DNA"/>
</dbReference>
<proteinExistence type="predicted"/>
<evidence type="ECO:0000313" key="2">
    <source>
        <dbReference type="EMBL" id="GGG44547.1"/>
    </source>
</evidence>
<accession>A0A917LMD7</accession>
<feature type="compositionally biased region" description="Basic and acidic residues" evidence="1">
    <location>
        <begin position="22"/>
        <end position="31"/>
    </location>
</feature>
<evidence type="ECO:0000256" key="1">
    <source>
        <dbReference type="SAM" id="MobiDB-lite"/>
    </source>
</evidence>
<dbReference type="AlphaFoldDB" id="A0A917LMD7"/>
<dbReference type="Proteomes" id="UP000638848">
    <property type="component" value="Unassembled WGS sequence"/>
</dbReference>
<name>A0A917LMD7_9MICC</name>
<protein>
    <submittedName>
        <fullName evidence="2">Uncharacterized protein</fullName>
    </submittedName>
</protein>
<feature type="region of interest" description="Disordered" evidence="1">
    <location>
        <begin position="1"/>
        <end position="63"/>
    </location>
</feature>
<feature type="compositionally biased region" description="Polar residues" evidence="1">
    <location>
        <begin position="54"/>
        <end position="63"/>
    </location>
</feature>
<reference evidence="2" key="1">
    <citation type="journal article" date="2014" name="Int. J. Syst. Evol. Microbiol.">
        <title>Complete genome sequence of Corynebacterium casei LMG S-19264T (=DSM 44701T), isolated from a smear-ripened cheese.</title>
        <authorList>
            <consortium name="US DOE Joint Genome Institute (JGI-PGF)"/>
            <person name="Walter F."/>
            <person name="Albersmeier A."/>
            <person name="Kalinowski J."/>
            <person name="Ruckert C."/>
        </authorList>
    </citation>
    <scope>NUCLEOTIDE SEQUENCE</scope>
    <source>
        <strain evidence="2">CGMCC 1.12187</strain>
    </source>
</reference>
<comment type="caution">
    <text evidence="2">The sequence shown here is derived from an EMBL/GenBank/DDBJ whole genome shotgun (WGS) entry which is preliminary data.</text>
</comment>
<keyword evidence="3" id="KW-1185">Reference proteome</keyword>
<gene>
    <name evidence="2" type="ORF">GCM10011374_03560</name>
</gene>
<reference evidence="2" key="2">
    <citation type="submission" date="2020-09" db="EMBL/GenBank/DDBJ databases">
        <authorList>
            <person name="Sun Q."/>
            <person name="Zhou Y."/>
        </authorList>
    </citation>
    <scope>NUCLEOTIDE SEQUENCE</scope>
    <source>
        <strain evidence="2">CGMCC 1.12187</strain>
    </source>
</reference>
<evidence type="ECO:0000313" key="3">
    <source>
        <dbReference type="Proteomes" id="UP000638848"/>
    </source>
</evidence>
<organism evidence="2 3">
    <name type="scientific">Kocuria dechangensis</name>
    <dbReference type="NCBI Taxonomy" id="1176249"/>
    <lineage>
        <taxon>Bacteria</taxon>
        <taxon>Bacillati</taxon>
        <taxon>Actinomycetota</taxon>
        <taxon>Actinomycetes</taxon>
        <taxon>Micrococcales</taxon>
        <taxon>Micrococcaceae</taxon>
        <taxon>Kocuria</taxon>
    </lineage>
</organism>
<sequence length="63" mass="6607">MRRDPWAGPSSDSIVPHAPGTHPDRGRDSPDAGRAGRGRDSGSGRHGPRGPAQKSWTGFTMSA</sequence>